<evidence type="ECO:0000256" key="6">
    <source>
        <dbReference type="ARBA" id="ARBA00023136"/>
    </source>
</evidence>
<evidence type="ECO:0000256" key="5">
    <source>
        <dbReference type="ARBA" id="ARBA00022989"/>
    </source>
</evidence>
<dbReference type="InterPro" id="IPR035906">
    <property type="entry name" value="MetI-like_sf"/>
</dbReference>
<organism evidence="9 10">
    <name type="scientific">Streptomyces viridiviolaceus</name>
    <dbReference type="NCBI Taxonomy" id="68282"/>
    <lineage>
        <taxon>Bacteria</taxon>
        <taxon>Bacillati</taxon>
        <taxon>Actinomycetota</taxon>
        <taxon>Actinomycetes</taxon>
        <taxon>Kitasatosporales</taxon>
        <taxon>Streptomycetaceae</taxon>
        <taxon>Streptomyces</taxon>
    </lineage>
</organism>
<dbReference type="CDD" id="cd06261">
    <property type="entry name" value="TM_PBP2"/>
    <property type="match status" value="1"/>
</dbReference>
<evidence type="ECO:0000313" key="10">
    <source>
        <dbReference type="Proteomes" id="UP001596409"/>
    </source>
</evidence>
<keyword evidence="6 7" id="KW-0472">Membrane</keyword>
<accession>A0ABW2DWC7</accession>
<keyword evidence="3" id="KW-1003">Cell membrane</keyword>
<dbReference type="PANTHER" id="PTHR32243">
    <property type="entry name" value="MALTOSE TRANSPORT SYSTEM PERMEASE-RELATED"/>
    <property type="match status" value="1"/>
</dbReference>
<dbReference type="PROSITE" id="PS50928">
    <property type="entry name" value="ABC_TM1"/>
    <property type="match status" value="1"/>
</dbReference>
<dbReference type="Pfam" id="PF00528">
    <property type="entry name" value="BPD_transp_1"/>
    <property type="match status" value="1"/>
</dbReference>
<evidence type="ECO:0000256" key="4">
    <source>
        <dbReference type="ARBA" id="ARBA00022692"/>
    </source>
</evidence>
<dbReference type="EMBL" id="JBHSYM010000023">
    <property type="protein sequence ID" value="MFC7012114.1"/>
    <property type="molecule type" value="Genomic_DNA"/>
</dbReference>
<feature type="transmembrane region" description="Helical" evidence="7">
    <location>
        <begin position="102"/>
        <end position="123"/>
    </location>
</feature>
<protein>
    <submittedName>
        <fullName evidence="9">Carbohydrate ABC transporter permease</fullName>
    </submittedName>
</protein>
<gene>
    <name evidence="9" type="ORF">ACFQMH_10445</name>
</gene>
<evidence type="ECO:0000259" key="8">
    <source>
        <dbReference type="PROSITE" id="PS50928"/>
    </source>
</evidence>
<feature type="transmembrane region" description="Helical" evidence="7">
    <location>
        <begin position="135"/>
        <end position="158"/>
    </location>
</feature>
<dbReference type="Gene3D" id="1.10.3720.10">
    <property type="entry name" value="MetI-like"/>
    <property type="match status" value="1"/>
</dbReference>
<name>A0ABW2DWC7_9ACTN</name>
<dbReference type="InterPro" id="IPR050901">
    <property type="entry name" value="BP-dep_ABC_trans_perm"/>
</dbReference>
<keyword evidence="4 7" id="KW-0812">Transmembrane</keyword>
<evidence type="ECO:0000256" key="1">
    <source>
        <dbReference type="ARBA" id="ARBA00004651"/>
    </source>
</evidence>
<evidence type="ECO:0000256" key="3">
    <source>
        <dbReference type="ARBA" id="ARBA00022475"/>
    </source>
</evidence>
<dbReference type="RefSeq" id="WP_189868634.1">
    <property type="nucleotide sequence ID" value="NZ_BMWA01000001.1"/>
</dbReference>
<dbReference type="SUPFAM" id="SSF161098">
    <property type="entry name" value="MetI-like"/>
    <property type="match status" value="1"/>
</dbReference>
<evidence type="ECO:0000256" key="7">
    <source>
        <dbReference type="RuleBase" id="RU363032"/>
    </source>
</evidence>
<dbReference type="InterPro" id="IPR000515">
    <property type="entry name" value="MetI-like"/>
</dbReference>
<dbReference type="PANTHER" id="PTHR32243:SF18">
    <property type="entry name" value="INNER MEMBRANE ABC TRANSPORTER PERMEASE PROTEIN YCJP"/>
    <property type="match status" value="1"/>
</dbReference>
<reference evidence="10" key="1">
    <citation type="journal article" date="2019" name="Int. J. Syst. Evol. Microbiol.">
        <title>The Global Catalogue of Microorganisms (GCM) 10K type strain sequencing project: providing services to taxonomists for standard genome sequencing and annotation.</title>
        <authorList>
            <consortium name="The Broad Institute Genomics Platform"/>
            <consortium name="The Broad Institute Genome Sequencing Center for Infectious Disease"/>
            <person name="Wu L."/>
            <person name="Ma J."/>
        </authorList>
    </citation>
    <scope>NUCLEOTIDE SEQUENCE [LARGE SCALE GENOMIC DNA]</scope>
    <source>
        <strain evidence="10">JCM 4855</strain>
    </source>
</reference>
<feature type="domain" description="ABC transmembrane type-1" evidence="8">
    <location>
        <begin position="67"/>
        <end position="258"/>
    </location>
</feature>
<feature type="transmembrane region" description="Helical" evidence="7">
    <location>
        <begin position="12"/>
        <end position="31"/>
    </location>
</feature>
<feature type="transmembrane region" description="Helical" evidence="7">
    <location>
        <begin position="179"/>
        <end position="201"/>
    </location>
</feature>
<keyword evidence="5 7" id="KW-1133">Transmembrane helix</keyword>
<sequence>MKPSPSRGRLSSTVVGIVLLALMLFPVYWMVNASLQPAGNLLGGDLFPLPPDVSGYVIALRDQGSNLLTSLVIALGSVALSLGLAAPAAYALAQFSLRGTNLVLLGVLITQMVPSIVVANALYSAYTDLGLLNSHVGLILADSTAGTPFAIIILHSFMRTIPREIIEAARVDGAGRVRVFRSMVLPLSSNALITAAVFTFLFTWSDFLFALTLTTTPTVQPITLGIYQYLGAHTEQWNAVMATTVMASVPAVLLLAVAQRHVTAGATSGAVRAG</sequence>
<comment type="similarity">
    <text evidence="7">Belongs to the binding-protein-dependent transport system permease family.</text>
</comment>
<proteinExistence type="inferred from homology"/>
<comment type="subcellular location">
    <subcellularLocation>
        <location evidence="1 7">Cell membrane</location>
        <topology evidence="1 7">Multi-pass membrane protein</topology>
    </subcellularLocation>
</comment>
<evidence type="ECO:0000256" key="2">
    <source>
        <dbReference type="ARBA" id="ARBA00022448"/>
    </source>
</evidence>
<comment type="caution">
    <text evidence="9">The sequence shown here is derived from an EMBL/GenBank/DDBJ whole genome shotgun (WGS) entry which is preliminary data.</text>
</comment>
<keyword evidence="10" id="KW-1185">Reference proteome</keyword>
<keyword evidence="2 7" id="KW-0813">Transport</keyword>
<dbReference type="Proteomes" id="UP001596409">
    <property type="component" value="Unassembled WGS sequence"/>
</dbReference>
<feature type="transmembrane region" description="Helical" evidence="7">
    <location>
        <begin position="239"/>
        <end position="258"/>
    </location>
</feature>
<feature type="transmembrane region" description="Helical" evidence="7">
    <location>
        <begin position="67"/>
        <end position="90"/>
    </location>
</feature>
<evidence type="ECO:0000313" key="9">
    <source>
        <dbReference type="EMBL" id="MFC7012114.1"/>
    </source>
</evidence>